<evidence type="ECO:0000259" key="17">
    <source>
        <dbReference type="PROSITE" id="PS51975"/>
    </source>
</evidence>
<feature type="binding site" evidence="14 15">
    <location>
        <position position="19"/>
    </location>
    <ligand>
        <name>a divalent metal cation</name>
        <dbReference type="ChEBI" id="CHEBI:60240"/>
    </ligand>
</feature>
<evidence type="ECO:0000256" key="14">
    <source>
        <dbReference type="HAMAP-Rule" id="MF_00052"/>
    </source>
</evidence>
<comment type="cofactor">
    <cofactor evidence="14 15">
        <name>Mn(2+)</name>
        <dbReference type="ChEBI" id="CHEBI:29035"/>
    </cofactor>
    <cofactor evidence="14 15">
        <name>Mg(2+)</name>
        <dbReference type="ChEBI" id="CHEBI:18420"/>
    </cofactor>
    <text evidence="14 15">Manganese or magnesium. Binds 1 divalent metal ion per monomer in the absence of substrate. May bind a second metal ion after substrate binding.</text>
</comment>
<evidence type="ECO:0000256" key="4">
    <source>
        <dbReference type="ARBA" id="ARBA00004496"/>
    </source>
</evidence>
<evidence type="ECO:0000256" key="16">
    <source>
        <dbReference type="RuleBase" id="RU003515"/>
    </source>
</evidence>
<comment type="subcellular location">
    <subcellularLocation>
        <location evidence="4 14">Cytoplasm</location>
    </subcellularLocation>
</comment>
<evidence type="ECO:0000256" key="1">
    <source>
        <dbReference type="ARBA" id="ARBA00000077"/>
    </source>
</evidence>
<comment type="cofactor">
    <cofactor evidence="2">
        <name>Mg(2+)</name>
        <dbReference type="ChEBI" id="CHEBI:18420"/>
    </cofactor>
</comment>
<keyword evidence="13 14" id="KW-0464">Manganese</keyword>
<dbReference type="EMBL" id="CP132191">
    <property type="protein sequence ID" value="WLP85611.1"/>
    <property type="molecule type" value="Genomic_DNA"/>
</dbReference>
<keyword evidence="10 14" id="KW-0479">Metal-binding</keyword>
<dbReference type="PANTHER" id="PTHR10954">
    <property type="entry name" value="RIBONUCLEASE H2 SUBUNIT A"/>
    <property type="match status" value="1"/>
</dbReference>
<organism evidence="18 19">
    <name type="scientific">Mycoplasma seminis</name>
    <dbReference type="NCBI Taxonomy" id="512749"/>
    <lineage>
        <taxon>Bacteria</taxon>
        <taxon>Bacillati</taxon>
        <taxon>Mycoplasmatota</taxon>
        <taxon>Mollicutes</taxon>
        <taxon>Mycoplasmataceae</taxon>
        <taxon>Mycoplasma</taxon>
    </lineage>
</organism>
<reference evidence="18" key="1">
    <citation type="submission" date="2023-08" db="EMBL/GenBank/DDBJ databases">
        <title>Complete genome sequence of Mycoplasma seminis 2200.</title>
        <authorList>
            <person name="Spergser J."/>
        </authorList>
    </citation>
    <scope>NUCLEOTIDE SEQUENCE [LARGE SCALE GENOMIC DNA]</scope>
    <source>
        <strain evidence="18">2200</strain>
    </source>
</reference>
<comment type="similarity">
    <text evidence="5 14 16">Belongs to the RNase HII family.</text>
</comment>
<dbReference type="InterPro" id="IPR001352">
    <property type="entry name" value="RNase_HII/HIII"/>
</dbReference>
<dbReference type="InterPro" id="IPR036397">
    <property type="entry name" value="RNaseH_sf"/>
</dbReference>
<evidence type="ECO:0000256" key="13">
    <source>
        <dbReference type="ARBA" id="ARBA00023211"/>
    </source>
</evidence>
<feature type="binding site" evidence="14 15">
    <location>
        <position position="20"/>
    </location>
    <ligand>
        <name>a divalent metal cation</name>
        <dbReference type="ChEBI" id="CHEBI:60240"/>
    </ligand>
</feature>
<evidence type="ECO:0000256" key="11">
    <source>
        <dbReference type="ARBA" id="ARBA00022759"/>
    </source>
</evidence>
<proteinExistence type="inferred from homology"/>
<comment type="catalytic activity">
    <reaction evidence="1 14 15 16">
        <text>Endonucleolytic cleavage to 5'-phosphomonoester.</text>
        <dbReference type="EC" id="3.1.26.4"/>
    </reaction>
</comment>
<dbReference type="Pfam" id="PF01351">
    <property type="entry name" value="RNase_HII"/>
    <property type="match status" value="1"/>
</dbReference>
<gene>
    <name evidence="14" type="primary">rnhB</name>
    <name evidence="18" type="ORF">Q8852_00380</name>
</gene>
<dbReference type="Gene3D" id="3.30.420.10">
    <property type="entry name" value="Ribonuclease H-like superfamily/Ribonuclease H"/>
    <property type="match status" value="1"/>
</dbReference>
<evidence type="ECO:0000256" key="9">
    <source>
        <dbReference type="ARBA" id="ARBA00022722"/>
    </source>
</evidence>
<comment type="function">
    <text evidence="3 14 16">Endonuclease that specifically degrades the RNA of RNA-DNA hybrids.</text>
</comment>
<dbReference type="PANTHER" id="PTHR10954:SF18">
    <property type="entry name" value="RIBONUCLEASE HII"/>
    <property type="match status" value="1"/>
</dbReference>
<evidence type="ECO:0000256" key="6">
    <source>
        <dbReference type="ARBA" id="ARBA00012180"/>
    </source>
</evidence>
<evidence type="ECO:0000256" key="5">
    <source>
        <dbReference type="ARBA" id="ARBA00007383"/>
    </source>
</evidence>
<keyword evidence="11 14" id="KW-0255">Endonuclease</keyword>
<dbReference type="InterPro" id="IPR024567">
    <property type="entry name" value="RNase_HII/HIII_dom"/>
</dbReference>
<evidence type="ECO:0000313" key="19">
    <source>
        <dbReference type="Proteomes" id="UP001237011"/>
    </source>
</evidence>
<evidence type="ECO:0000256" key="7">
    <source>
        <dbReference type="ARBA" id="ARBA00019179"/>
    </source>
</evidence>
<dbReference type="HAMAP" id="MF_00052_B">
    <property type="entry name" value="RNase_HII_B"/>
    <property type="match status" value="1"/>
</dbReference>
<evidence type="ECO:0000313" key="18">
    <source>
        <dbReference type="EMBL" id="WLP85611.1"/>
    </source>
</evidence>
<evidence type="ECO:0000256" key="3">
    <source>
        <dbReference type="ARBA" id="ARBA00004065"/>
    </source>
</evidence>
<evidence type="ECO:0000256" key="8">
    <source>
        <dbReference type="ARBA" id="ARBA00022490"/>
    </source>
</evidence>
<dbReference type="EC" id="3.1.26.4" evidence="6 14"/>
<evidence type="ECO:0000256" key="10">
    <source>
        <dbReference type="ARBA" id="ARBA00022723"/>
    </source>
</evidence>
<keyword evidence="19" id="KW-1185">Reference proteome</keyword>
<feature type="binding site" evidence="14 15">
    <location>
        <position position="111"/>
    </location>
    <ligand>
        <name>a divalent metal cation</name>
        <dbReference type="ChEBI" id="CHEBI:60240"/>
    </ligand>
</feature>
<accession>A0ABY9HAY9</accession>
<dbReference type="CDD" id="cd07182">
    <property type="entry name" value="RNase_HII_bacteria_HII_like"/>
    <property type="match status" value="1"/>
</dbReference>
<dbReference type="SUPFAM" id="SSF53098">
    <property type="entry name" value="Ribonuclease H-like"/>
    <property type="match status" value="1"/>
</dbReference>
<evidence type="ECO:0000256" key="12">
    <source>
        <dbReference type="ARBA" id="ARBA00022801"/>
    </source>
</evidence>
<dbReference type="NCBIfam" id="NF000595">
    <property type="entry name" value="PRK00015.1-3"/>
    <property type="match status" value="1"/>
</dbReference>
<keyword evidence="8 14" id="KW-0963">Cytoplasm</keyword>
<dbReference type="InterPro" id="IPR012337">
    <property type="entry name" value="RNaseH-like_sf"/>
</dbReference>
<keyword evidence="12 14" id="KW-0378">Hydrolase</keyword>
<feature type="domain" description="RNase H type-2" evidence="17">
    <location>
        <begin position="13"/>
        <end position="201"/>
    </location>
</feature>
<dbReference type="GO" id="GO:0004523">
    <property type="term" value="F:RNA-DNA hybrid ribonuclease activity"/>
    <property type="evidence" value="ECO:0007669"/>
    <property type="project" value="UniProtKB-EC"/>
</dbReference>
<keyword evidence="9 14" id="KW-0540">Nuclease</keyword>
<dbReference type="RefSeq" id="WP_305938041.1">
    <property type="nucleotide sequence ID" value="NZ_CP132191.1"/>
</dbReference>
<name>A0ABY9HAY9_9MOLU</name>
<dbReference type="PROSITE" id="PS51975">
    <property type="entry name" value="RNASE_H_2"/>
    <property type="match status" value="1"/>
</dbReference>
<sequence length="202" mass="23108">MLDFEKKYWDKYPLIAGLDEVGRGCLAGELVVTCVIFPPHYQNDRIKDSKLLSEKVREELYEEIINNALDYSIVIRTLDQINNSNPKEQSKIGMQVALENLKLKPDLVITDYEKINTDIEQINLVKGDNLALCVAAASILAKVTRDRMLVQYDDIYPGYDLKNNKGYGTKKHLEALQKLGVTPIHRIKYKPVKNLLTKNQTK</sequence>
<evidence type="ECO:0000256" key="2">
    <source>
        <dbReference type="ARBA" id="ARBA00001946"/>
    </source>
</evidence>
<protein>
    <recommendedName>
        <fullName evidence="7 14">Ribonuclease HII</fullName>
        <shortName evidence="14">RNase HII</shortName>
        <ecNumber evidence="6 14">3.1.26.4</ecNumber>
    </recommendedName>
</protein>
<dbReference type="Proteomes" id="UP001237011">
    <property type="component" value="Chromosome"/>
</dbReference>
<evidence type="ECO:0000256" key="15">
    <source>
        <dbReference type="PROSITE-ProRule" id="PRU01319"/>
    </source>
</evidence>
<dbReference type="InterPro" id="IPR022898">
    <property type="entry name" value="RNase_HII"/>
</dbReference>